<dbReference type="InterPro" id="IPR029044">
    <property type="entry name" value="Nucleotide-diphossugar_trans"/>
</dbReference>
<dbReference type="Pfam" id="PF00535">
    <property type="entry name" value="Glycos_transf_2"/>
    <property type="match status" value="1"/>
</dbReference>
<dbReference type="PANTHER" id="PTHR22916">
    <property type="entry name" value="GLYCOSYLTRANSFERASE"/>
    <property type="match status" value="1"/>
</dbReference>
<protein>
    <submittedName>
        <fullName evidence="2">Glycosyl transferase family 2</fullName>
    </submittedName>
</protein>
<proteinExistence type="predicted"/>
<feature type="domain" description="Glycosyltransferase 2-like" evidence="1">
    <location>
        <begin position="18"/>
        <end position="139"/>
    </location>
</feature>
<dbReference type="InterPro" id="IPR001173">
    <property type="entry name" value="Glyco_trans_2-like"/>
</dbReference>
<comment type="caution">
    <text evidence="2">The sequence shown here is derived from an EMBL/GenBank/DDBJ whole genome shotgun (WGS) entry which is preliminary data.</text>
</comment>
<reference evidence="2 3" key="1">
    <citation type="submission" date="2014-07" db="EMBL/GenBank/DDBJ databases">
        <authorList>
            <person name="McCorrison J."/>
            <person name="Sanka R."/>
            <person name="Torralba M."/>
            <person name="Gillis M."/>
            <person name="Haft D.H."/>
            <person name="Methe B."/>
            <person name="Sutton G."/>
            <person name="Nelson K.E."/>
        </authorList>
    </citation>
    <scope>NUCLEOTIDE SEQUENCE [LARGE SCALE GENOMIC DNA]</scope>
    <source>
        <strain evidence="2 3">DNF00853</strain>
    </source>
</reference>
<dbReference type="OrthoDB" id="597270at2"/>
<dbReference type="SUPFAM" id="SSF53448">
    <property type="entry name" value="Nucleotide-diphospho-sugar transferases"/>
    <property type="match status" value="1"/>
</dbReference>
<dbReference type="EMBL" id="JRNN01000054">
    <property type="protein sequence ID" value="KGF35208.1"/>
    <property type="molecule type" value="Genomic_DNA"/>
</dbReference>
<dbReference type="Proteomes" id="UP000029556">
    <property type="component" value="Unassembled WGS sequence"/>
</dbReference>
<gene>
    <name evidence="2" type="ORF">HMPREF2137_05000</name>
</gene>
<dbReference type="AlphaFoldDB" id="A0A095ZKJ0"/>
<accession>A0A095ZKJ0</accession>
<dbReference type="CDD" id="cd00761">
    <property type="entry name" value="Glyco_tranf_GTA_type"/>
    <property type="match status" value="1"/>
</dbReference>
<evidence type="ECO:0000259" key="1">
    <source>
        <dbReference type="Pfam" id="PF00535"/>
    </source>
</evidence>
<sequence>MSTQQIYSQGLSKTPLVSFIITTYNLPINLLIECLQSVFSLSLGQDEREIILVDDGSDVCSLQELAAYQNQLTYIRQTNQGAAAARNLGLKVANGMYVQFIDGDDALIPFSYEHCLDIIRYKNADVVSFAASSSKKGNNAPSVQGPMTGSAYISQNNLQVMVWKYLFKQDILCGLQFTKGLLNEDEEFTPQLLLRAERMYVTDARAYHYRRRKNSCTTSKAPRTLMKRLQDTENILFHFQDRLDSWPEMERNAMRRRIAQLSMDYLYNVARCTHSINHLNKTIERLGRRGLYPLPKKNYTWKYRLFRSVIQTKMGRKFLILLTSCS</sequence>
<dbReference type="Gene3D" id="3.90.550.10">
    <property type="entry name" value="Spore Coat Polysaccharide Biosynthesis Protein SpsA, Chain A"/>
    <property type="match status" value="1"/>
</dbReference>
<dbReference type="GO" id="GO:0016758">
    <property type="term" value="F:hexosyltransferase activity"/>
    <property type="evidence" value="ECO:0007669"/>
    <property type="project" value="UniProtKB-ARBA"/>
</dbReference>
<organism evidence="2 3">
    <name type="scientific">Hoylesella buccalis DNF00853</name>
    <dbReference type="NCBI Taxonomy" id="1401074"/>
    <lineage>
        <taxon>Bacteria</taxon>
        <taxon>Pseudomonadati</taxon>
        <taxon>Bacteroidota</taxon>
        <taxon>Bacteroidia</taxon>
        <taxon>Bacteroidales</taxon>
        <taxon>Prevotellaceae</taxon>
        <taxon>Hoylesella</taxon>
    </lineage>
</organism>
<name>A0A095ZKJ0_9BACT</name>
<dbReference type="PANTHER" id="PTHR22916:SF3">
    <property type="entry name" value="UDP-GLCNAC:BETAGAL BETA-1,3-N-ACETYLGLUCOSAMINYLTRANSFERASE-LIKE PROTEIN 1"/>
    <property type="match status" value="1"/>
</dbReference>
<keyword evidence="2" id="KW-0808">Transferase</keyword>
<evidence type="ECO:0000313" key="2">
    <source>
        <dbReference type="EMBL" id="KGF35208.1"/>
    </source>
</evidence>
<dbReference type="RefSeq" id="WP_036872404.1">
    <property type="nucleotide sequence ID" value="NZ_JRNN01000054.1"/>
</dbReference>
<evidence type="ECO:0000313" key="3">
    <source>
        <dbReference type="Proteomes" id="UP000029556"/>
    </source>
</evidence>